<proteinExistence type="predicted"/>
<gene>
    <name evidence="1" type="ORF">BDV33DRAFT_194654</name>
</gene>
<protein>
    <submittedName>
        <fullName evidence="1">Uncharacterized protein</fullName>
    </submittedName>
</protein>
<organism evidence="1 2">
    <name type="scientific">Aspergillus novoparasiticus</name>
    <dbReference type="NCBI Taxonomy" id="986946"/>
    <lineage>
        <taxon>Eukaryota</taxon>
        <taxon>Fungi</taxon>
        <taxon>Dikarya</taxon>
        <taxon>Ascomycota</taxon>
        <taxon>Pezizomycotina</taxon>
        <taxon>Eurotiomycetes</taxon>
        <taxon>Eurotiomycetidae</taxon>
        <taxon>Eurotiales</taxon>
        <taxon>Aspergillaceae</taxon>
        <taxon>Aspergillus</taxon>
        <taxon>Aspergillus subgen. Circumdati</taxon>
    </lineage>
</organism>
<sequence>MSGFPFSIKPVFCEGHTPCECDETYFQALRDWVRLAAAFGWPETVRKVALSYLSRVKSLEDTIIMIDSIRICPHGQMAMLGTELPLEYRERYATVNIAWLNNVPLVYTLFRWFNGDTIHRICLESAAEWVAYEEHMLDNEASSGLFKRKDFKCLQDPTSVAQIMQDGSRTVESVVSDVGPTFNLAGMQKCGI</sequence>
<name>A0A5N6EGW2_9EURO</name>
<evidence type="ECO:0000313" key="1">
    <source>
        <dbReference type="EMBL" id="KAB8216093.1"/>
    </source>
</evidence>
<reference evidence="1 2" key="1">
    <citation type="submission" date="2019-04" db="EMBL/GenBank/DDBJ databases">
        <title>Fungal friends and foes A comparative genomics study of 23 Aspergillus species from section Flavi.</title>
        <authorList>
            <consortium name="DOE Joint Genome Institute"/>
            <person name="Kjaerbolling I."/>
            <person name="Vesth T.C."/>
            <person name="Frisvad J.C."/>
            <person name="Nybo J.L."/>
            <person name="Theobald S."/>
            <person name="Kildgaard S."/>
            <person name="Petersen T.I."/>
            <person name="Kuo A."/>
            <person name="Sato A."/>
            <person name="Lyhne E.K."/>
            <person name="Kogle M.E."/>
            <person name="Wiebenga A."/>
            <person name="Kun R.S."/>
            <person name="Lubbers R.J."/>
            <person name="Makela M.R."/>
            <person name="Barry K."/>
            <person name="Chovatia M."/>
            <person name="Clum A."/>
            <person name="Daum C."/>
            <person name="Haridas S."/>
            <person name="He G."/>
            <person name="LaButti K."/>
            <person name="Lipzen A."/>
            <person name="Mondo S."/>
            <person name="Pangilinan J."/>
            <person name="Riley R."/>
            <person name="Salamov A."/>
            <person name="Simmons B.A."/>
            <person name="Magnuson J.K."/>
            <person name="Henrissat B."/>
            <person name="Mortensen U.H."/>
            <person name="Larsen T.O."/>
            <person name="De vries R.P."/>
            <person name="Grigoriev I.V."/>
            <person name="Machida M."/>
            <person name="Baker S.E."/>
            <person name="Andersen M.R."/>
        </authorList>
    </citation>
    <scope>NUCLEOTIDE SEQUENCE [LARGE SCALE GENOMIC DNA]</scope>
    <source>
        <strain evidence="1 2">CBS 126849</strain>
    </source>
</reference>
<dbReference type="Proteomes" id="UP000326799">
    <property type="component" value="Unassembled WGS sequence"/>
</dbReference>
<accession>A0A5N6EGW2</accession>
<evidence type="ECO:0000313" key="2">
    <source>
        <dbReference type="Proteomes" id="UP000326799"/>
    </source>
</evidence>
<dbReference type="AlphaFoldDB" id="A0A5N6EGW2"/>
<dbReference type="EMBL" id="ML733487">
    <property type="protein sequence ID" value="KAB8216093.1"/>
    <property type="molecule type" value="Genomic_DNA"/>
</dbReference>
<keyword evidence="2" id="KW-1185">Reference proteome</keyword>